<evidence type="ECO:0000313" key="4">
    <source>
        <dbReference type="Proteomes" id="UP000001542"/>
    </source>
</evidence>
<evidence type="ECO:0000256" key="2">
    <source>
        <dbReference type="SAM" id="MobiDB-lite"/>
    </source>
</evidence>
<accession>A2EC09</accession>
<reference evidence="3" key="2">
    <citation type="journal article" date="2007" name="Science">
        <title>Draft genome sequence of the sexually transmitted pathogen Trichomonas vaginalis.</title>
        <authorList>
            <person name="Carlton J.M."/>
            <person name="Hirt R.P."/>
            <person name="Silva J.C."/>
            <person name="Delcher A.L."/>
            <person name="Schatz M."/>
            <person name="Zhao Q."/>
            <person name="Wortman J.R."/>
            <person name="Bidwell S.L."/>
            <person name="Alsmark U.C.M."/>
            <person name="Besteiro S."/>
            <person name="Sicheritz-Ponten T."/>
            <person name="Noel C.J."/>
            <person name="Dacks J.B."/>
            <person name="Foster P.G."/>
            <person name="Simillion C."/>
            <person name="Van de Peer Y."/>
            <person name="Miranda-Saavedra D."/>
            <person name="Barton G.J."/>
            <person name="Westrop G.D."/>
            <person name="Mueller S."/>
            <person name="Dessi D."/>
            <person name="Fiori P.L."/>
            <person name="Ren Q."/>
            <person name="Paulsen I."/>
            <person name="Zhang H."/>
            <person name="Bastida-Corcuera F.D."/>
            <person name="Simoes-Barbosa A."/>
            <person name="Brown M.T."/>
            <person name="Hayes R.D."/>
            <person name="Mukherjee M."/>
            <person name="Okumura C.Y."/>
            <person name="Schneider R."/>
            <person name="Smith A.J."/>
            <person name="Vanacova S."/>
            <person name="Villalvazo M."/>
            <person name="Haas B.J."/>
            <person name="Pertea M."/>
            <person name="Feldblyum T.V."/>
            <person name="Utterback T.R."/>
            <person name="Shu C.L."/>
            <person name="Osoegawa K."/>
            <person name="de Jong P.J."/>
            <person name="Hrdy I."/>
            <person name="Horvathova L."/>
            <person name="Zubacova Z."/>
            <person name="Dolezal P."/>
            <person name="Malik S.B."/>
            <person name="Logsdon J.M. Jr."/>
            <person name="Henze K."/>
            <person name="Gupta A."/>
            <person name="Wang C.C."/>
            <person name="Dunne R.L."/>
            <person name="Upcroft J.A."/>
            <person name="Upcroft P."/>
            <person name="White O."/>
            <person name="Salzberg S.L."/>
            <person name="Tang P."/>
            <person name="Chiu C.-H."/>
            <person name="Lee Y.-S."/>
            <person name="Embley T.M."/>
            <person name="Coombs G.H."/>
            <person name="Mottram J.C."/>
            <person name="Tachezy J."/>
            <person name="Fraser-Liggett C.M."/>
            <person name="Johnson P.J."/>
        </authorList>
    </citation>
    <scope>NUCLEOTIDE SEQUENCE [LARGE SCALE GENOMIC DNA]</scope>
    <source>
        <strain evidence="3">G3</strain>
    </source>
</reference>
<reference evidence="3" key="1">
    <citation type="submission" date="2006-10" db="EMBL/GenBank/DDBJ databases">
        <authorList>
            <person name="Amadeo P."/>
            <person name="Zhao Q."/>
            <person name="Wortman J."/>
            <person name="Fraser-Liggett C."/>
            <person name="Carlton J."/>
        </authorList>
    </citation>
    <scope>NUCLEOTIDE SEQUENCE</scope>
    <source>
        <strain evidence="3">G3</strain>
    </source>
</reference>
<dbReference type="Proteomes" id="UP000001542">
    <property type="component" value="Unassembled WGS sequence"/>
</dbReference>
<evidence type="ECO:0000256" key="1">
    <source>
        <dbReference type="SAM" id="Coils"/>
    </source>
</evidence>
<dbReference type="KEGG" id="tva:4767711"/>
<dbReference type="EMBL" id="DS113350">
    <property type="protein sequence ID" value="EAY09784.1"/>
    <property type="molecule type" value="Genomic_DNA"/>
</dbReference>
<feature type="coiled-coil region" evidence="1">
    <location>
        <begin position="111"/>
        <end position="173"/>
    </location>
</feature>
<name>A2EC09_TRIV3</name>
<feature type="region of interest" description="Disordered" evidence="2">
    <location>
        <begin position="1"/>
        <end position="47"/>
    </location>
</feature>
<dbReference type="RefSeq" id="XP_001322007.1">
    <property type="nucleotide sequence ID" value="XM_001321972.1"/>
</dbReference>
<feature type="coiled-coil region" evidence="1">
    <location>
        <begin position="218"/>
        <end position="246"/>
    </location>
</feature>
<proteinExistence type="predicted"/>
<sequence length="324" mass="37712">MSTSEKSPRASRTLKSTGKMNYVRTSPAATTKANNSKKKQKTGLKMSHTQIKNDKRYKKYEGMDIPQLRVAKAEEIEKLNFDESEFIEAIIQMLQYSAPVDATTIGAKWLTETLEDLINDYKSNLDKINNEFKDKELAIRENENTVFSKVHDRHILEIEEVETAREVEQLNNETLVCGQAIDLQKQAKTLAKSNDFNGARQQARKAEEVNQKYIGKRKESTEKKYNQELKRLLNLQEKQLMILLNRLNQSIDDNNRSKDNSIRELQKQYQVFYKSQLQRLIVDGQKQLPSTEQKSNFVVDINVQYRRIILDAEKKYNIPLSFLL</sequence>
<gene>
    <name evidence="3" type="ORF">TVAG_137740</name>
</gene>
<dbReference type="AlphaFoldDB" id="A2EC09"/>
<dbReference type="VEuPathDB" id="TrichDB:TVAGG3_0269290"/>
<dbReference type="InParanoid" id="A2EC09"/>
<keyword evidence="4" id="KW-1185">Reference proteome</keyword>
<dbReference type="VEuPathDB" id="TrichDB:TVAG_137740"/>
<dbReference type="SMR" id="A2EC09"/>
<protein>
    <submittedName>
        <fullName evidence="3">Uncharacterized protein</fullName>
    </submittedName>
</protein>
<evidence type="ECO:0000313" key="3">
    <source>
        <dbReference type="EMBL" id="EAY09784.1"/>
    </source>
</evidence>
<keyword evidence="1" id="KW-0175">Coiled coil</keyword>
<organism evidence="3 4">
    <name type="scientific">Trichomonas vaginalis (strain ATCC PRA-98 / G3)</name>
    <dbReference type="NCBI Taxonomy" id="412133"/>
    <lineage>
        <taxon>Eukaryota</taxon>
        <taxon>Metamonada</taxon>
        <taxon>Parabasalia</taxon>
        <taxon>Trichomonadida</taxon>
        <taxon>Trichomonadidae</taxon>
        <taxon>Trichomonas</taxon>
    </lineage>
</organism>